<name>A0A2T4A6F6_TRIHA</name>
<keyword evidence="2" id="KW-1185">Reference proteome</keyword>
<organism evidence="1 2">
    <name type="scientific">Trichoderma harzianum CBS 226.95</name>
    <dbReference type="NCBI Taxonomy" id="983964"/>
    <lineage>
        <taxon>Eukaryota</taxon>
        <taxon>Fungi</taxon>
        <taxon>Dikarya</taxon>
        <taxon>Ascomycota</taxon>
        <taxon>Pezizomycotina</taxon>
        <taxon>Sordariomycetes</taxon>
        <taxon>Hypocreomycetidae</taxon>
        <taxon>Hypocreales</taxon>
        <taxon>Hypocreaceae</taxon>
        <taxon>Trichoderma</taxon>
    </lineage>
</organism>
<dbReference type="Proteomes" id="UP000241690">
    <property type="component" value="Unassembled WGS sequence"/>
</dbReference>
<proteinExistence type="predicted"/>
<sequence>MSAQSFRLYWLSHWPLVWHVVNSLAAYLIVGRPWCGTTKLNAERPSRLMIWRCPDLEWWRFYPCSSILRFLVAETPRPVDALFHFFPGKLTFFFPRWVFRIAKVST</sequence>
<protein>
    <submittedName>
        <fullName evidence="1">Uncharacterized protein</fullName>
    </submittedName>
</protein>
<dbReference type="AlphaFoldDB" id="A0A2T4A6F6"/>
<accession>A0A2T4A6F6</accession>
<reference evidence="1 2" key="1">
    <citation type="submission" date="2016-07" db="EMBL/GenBank/DDBJ databases">
        <title>Multiple horizontal gene transfer events from other fungi enriched the ability of initially mycotrophic Trichoderma (Ascomycota) to feed on dead plant biomass.</title>
        <authorList>
            <consortium name="DOE Joint Genome Institute"/>
            <person name="Aerts A."/>
            <person name="Atanasova L."/>
            <person name="Chenthamara K."/>
            <person name="Zhang J."/>
            <person name="Grujic M."/>
            <person name="Henrissat B."/>
            <person name="Kuo A."/>
            <person name="Salamov A."/>
            <person name="Lipzen A."/>
            <person name="Labutti K."/>
            <person name="Barry K."/>
            <person name="Miao Y."/>
            <person name="Rahimi M.J."/>
            <person name="Shen Q."/>
            <person name="Grigoriev I.V."/>
            <person name="Kubicek C.P."/>
            <person name="Druzhinina I.S."/>
        </authorList>
    </citation>
    <scope>NUCLEOTIDE SEQUENCE [LARGE SCALE GENOMIC DNA]</scope>
    <source>
        <strain evidence="1 2">CBS 226.95</strain>
    </source>
</reference>
<dbReference type="EMBL" id="KZ679683">
    <property type="protein sequence ID" value="PTB52598.1"/>
    <property type="molecule type" value="Genomic_DNA"/>
</dbReference>
<evidence type="ECO:0000313" key="2">
    <source>
        <dbReference type="Proteomes" id="UP000241690"/>
    </source>
</evidence>
<gene>
    <name evidence="1" type="ORF">M431DRAFT_466617</name>
</gene>
<dbReference type="RefSeq" id="XP_024772275.1">
    <property type="nucleotide sequence ID" value="XM_024915398.1"/>
</dbReference>
<evidence type="ECO:0000313" key="1">
    <source>
        <dbReference type="EMBL" id="PTB52598.1"/>
    </source>
</evidence>
<dbReference type="GeneID" id="36623966"/>